<dbReference type="EMBL" id="BKCJ010008093">
    <property type="protein sequence ID" value="GEU80508.1"/>
    <property type="molecule type" value="Genomic_DNA"/>
</dbReference>
<dbReference type="AlphaFoldDB" id="A0A6L2N2V4"/>
<dbReference type="InterPro" id="IPR038538">
    <property type="entry name" value="MTERF_sf"/>
</dbReference>
<evidence type="ECO:0000256" key="2">
    <source>
        <dbReference type="ARBA" id="ARBA00022472"/>
    </source>
</evidence>
<keyword evidence="2" id="KW-0804">Transcription</keyword>
<comment type="similarity">
    <text evidence="1">Belongs to the mTERF family.</text>
</comment>
<dbReference type="PANTHER" id="PTHR13068">
    <property type="entry name" value="CGI-12 PROTEIN-RELATED"/>
    <property type="match status" value="1"/>
</dbReference>
<protein>
    <submittedName>
        <fullName evidence="4">Transcription termination factor MTEF1, chloroplastic</fullName>
    </submittedName>
</protein>
<dbReference type="GO" id="GO:0003676">
    <property type="term" value="F:nucleic acid binding"/>
    <property type="evidence" value="ECO:0007669"/>
    <property type="project" value="InterPro"/>
</dbReference>
<dbReference type="InterPro" id="IPR003690">
    <property type="entry name" value="MTERF"/>
</dbReference>
<dbReference type="Pfam" id="PF02536">
    <property type="entry name" value="mTERF"/>
    <property type="match status" value="1"/>
</dbReference>
<comment type="caution">
    <text evidence="4">The sequence shown here is derived from an EMBL/GenBank/DDBJ whole genome shotgun (WGS) entry which is preliminary data.</text>
</comment>
<dbReference type="Gene3D" id="1.25.70.10">
    <property type="entry name" value="Transcription termination factor 3, mitochondrial"/>
    <property type="match status" value="1"/>
</dbReference>
<organism evidence="4">
    <name type="scientific">Tanacetum cinerariifolium</name>
    <name type="common">Dalmatian daisy</name>
    <name type="synonym">Chrysanthemum cinerariifolium</name>
    <dbReference type="NCBI Taxonomy" id="118510"/>
    <lineage>
        <taxon>Eukaryota</taxon>
        <taxon>Viridiplantae</taxon>
        <taxon>Streptophyta</taxon>
        <taxon>Embryophyta</taxon>
        <taxon>Tracheophyta</taxon>
        <taxon>Spermatophyta</taxon>
        <taxon>Magnoliopsida</taxon>
        <taxon>eudicotyledons</taxon>
        <taxon>Gunneridae</taxon>
        <taxon>Pentapetalae</taxon>
        <taxon>asterids</taxon>
        <taxon>campanulids</taxon>
        <taxon>Asterales</taxon>
        <taxon>Asteraceae</taxon>
        <taxon>Asteroideae</taxon>
        <taxon>Anthemideae</taxon>
        <taxon>Anthemidinae</taxon>
        <taxon>Tanacetum</taxon>
    </lineage>
</organism>
<dbReference type="GO" id="GO:0006353">
    <property type="term" value="P:DNA-templated transcription termination"/>
    <property type="evidence" value="ECO:0007669"/>
    <property type="project" value="UniProtKB-KW"/>
</dbReference>
<keyword evidence="2" id="KW-0806">Transcription termination</keyword>
<proteinExistence type="inferred from homology"/>
<evidence type="ECO:0000256" key="3">
    <source>
        <dbReference type="ARBA" id="ARBA00022946"/>
    </source>
</evidence>
<keyword evidence="3" id="KW-0809">Transit peptide</keyword>
<evidence type="ECO:0000313" key="4">
    <source>
        <dbReference type="EMBL" id="GEU80508.1"/>
    </source>
</evidence>
<dbReference type="SMART" id="SM00733">
    <property type="entry name" value="Mterf"/>
    <property type="match status" value="5"/>
</dbReference>
<dbReference type="PANTHER" id="PTHR13068:SF139">
    <property type="entry name" value="TRANSCRIPTION TERMINATION FACTOR MTEF1, CHLOROPLASTIC"/>
    <property type="match status" value="1"/>
</dbReference>
<sequence length="271" mass="31621">MHLVILPTPTLCSSTHHPSLPHRRLSFRTSHRENLRYLKTLGIIKPGSEKIPSPESLSHILSTINYLKTKGFSEPDIPRIAFLSPTIFSPSFDPVTIEPVFKFLTFELSATLEEACGLILKCPHMLESDVEYCLKPTLEYLKYIGIRELNNPTTLNAHLLDTRVEKLQEKMRFLRGVGFSSEESRRVCGRFPAIFGYGVEHNLRLKFEFLVKVMKRNGREEVNKFPQYFGFSLQNRIKPRYLHLKQRNVDGEVPLNRMLLWSDQRFFKKWK</sequence>
<accession>A0A6L2N2V4</accession>
<name>A0A6L2N2V4_TANCI</name>
<evidence type="ECO:0000256" key="1">
    <source>
        <dbReference type="ARBA" id="ARBA00007692"/>
    </source>
</evidence>
<keyword evidence="2" id="KW-0805">Transcription regulation</keyword>
<gene>
    <name evidence="4" type="ORF">Tci_052486</name>
</gene>
<reference evidence="4" key="1">
    <citation type="journal article" date="2019" name="Sci. Rep.">
        <title>Draft genome of Tanacetum cinerariifolium, the natural source of mosquito coil.</title>
        <authorList>
            <person name="Yamashiro T."/>
            <person name="Shiraishi A."/>
            <person name="Satake H."/>
            <person name="Nakayama K."/>
        </authorList>
    </citation>
    <scope>NUCLEOTIDE SEQUENCE</scope>
</reference>